<feature type="region of interest" description="Disordered" evidence="1">
    <location>
        <begin position="39"/>
        <end position="126"/>
    </location>
</feature>
<feature type="signal peptide" evidence="2">
    <location>
        <begin position="1"/>
        <end position="18"/>
    </location>
</feature>
<reference evidence="4" key="1">
    <citation type="submission" date="2016-06" db="EMBL/GenBank/DDBJ databases">
        <title>Parallel loss of symbiosis genes in relatives of nitrogen-fixing non-legume Parasponia.</title>
        <authorList>
            <person name="Van Velzen R."/>
            <person name="Holmer R."/>
            <person name="Bu F."/>
            <person name="Rutten L."/>
            <person name="Van Zeijl A."/>
            <person name="Liu W."/>
            <person name="Santuari L."/>
            <person name="Cao Q."/>
            <person name="Sharma T."/>
            <person name="Shen D."/>
            <person name="Roswanjaya Y."/>
            <person name="Wardhani T."/>
            <person name="Kalhor M.S."/>
            <person name="Jansen J."/>
            <person name="Van den Hoogen J."/>
            <person name="Gungor B."/>
            <person name="Hartog M."/>
            <person name="Hontelez J."/>
            <person name="Verver J."/>
            <person name="Yang W.-C."/>
            <person name="Schijlen E."/>
            <person name="Repin R."/>
            <person name="Schilthuizen M."/>
            <person name="Schranz E."/>
            <person name="Heidstra R."/>
            <person name="Miyata K."/>
            <person name="Fedorova E."/>
            <person name="Kohlen W."/>
            <person name="Bisseling T."/>
            <person name="Smit S."/>
            <person name="Geurts R."/>
        </authorList>
    </citation>
    <scope>NUCLEOTIDE SEQUENCE [LARGE SCALE GENOMIC DNA]</scope>
    <source>
        <strain evidence="4">cv. WU1-14</strain>
    </source>
</reference>
<accession>A0A2P5CE26</accession>
<comment type="caution">
    <text evidence="3">The sequence shown here is derived from an EMBL/GenBank/DDBJ whole genome shotgun (WGS) entry which is preliminary data.</text>
</comment>
<feature type="non-terminal residue" evidence="3">
    <location>
        <position position="1"/>
    </location>
</feature>
<keyword evidence="4" id="KW-1185">Reference proteome</keyword>
<feature type="compositionally biased region" description="Basic and acidic residues" evidence="1">
    <location>
        <begin position="45"/>
        <end position="69"/>
    </location>
</feature>
<dbReference type="Proteomes" id="UP000237105">
    <property type="component" value="Unassembled WGS sequence"/>
</dbReference>
<evidence type="ECO:0000313" key="3">
    <source>
        <dbReference type="EMBL" id="PON59310.1"/>
    </source>
</evidence>
<gene>
    <name evidence="3" type="ORF">PanWU01x14_160590</name>
</gene>
<sequence>HILTLPLAILAIIVINDQNDPIQNCRSTKQPFLCNFISNSSEKIPSQKETRQHQADPPRRIDNHQDRATCHVPFHQITRRRKRPQSPLPLQNGQNDTHIPKRAEPGPNRHGRGEGNSMYDMKEDGP</sequence>
<feature type="compositionally biased region" description="Polar residues" evidence="1">
    <location>
        <begin position="88"/>
        <end position="97"/>
    </location>
</feature>
<evidence type="ECO:0008006" key="5">
    <source>
        <dbReference type="Google" id="ProtNLM"/>
    </source>
</evidence>
<dbReference type="EMBL" id="JXTB01000141">
    <property type="protein sequence ID" value="PON59310.1"/>
    <property type="molecule type" value="Genomic_DNA"/>
</dbReference>
<dbReference type="OrthoDB" id="10337284at2759"/>
<evidence type="ECO:0000313" key="4">
    <source>
        <dbReference type="Proteomes" id="UP000237105"/>
    </source>
</evidence>
<evidence type="ECO:0000256" key="2">
    <source>
        <dbReference type="SAM" id="SignalP"/>
    </source>
</evidence>
<name>A0A2P5CE26_PARAD</name>
<keyword evidence="2" id="KW-0732">Signal</keyword>
<feature type="chain" id="PRO_5015113032" description="Transmembrane protein" evidence="2">
    <location>
        <begin position="19"/>
        <end position="126"/>
    </location>
</feature>
<proteinExistence type="predicted"/>
<organism evidence="3 4">
    <name type="scientific">Parasponia andersonii</name>
    <name type="common">Sponia andersonii</name>
    <dbReference type="NCBI Taxonomy" id="3476"/>
    <lineage>
        <taxon>Eukaryota</taxon>
        <taxon>Viridiplantae</taxon>
        <taxon>Streptophyta</taxon>
        <taxon>Embryophyta</taxon>
        <taxon>Tracheophyta</taxon>
        <taxon>Spermatophyta</taxon>
        <taxon>Magnoliopsida</taxon>
        <taxon>eudicotyledons</taxon>
        <taxon>Gunneridae</taxon>
        <taxon>Pentapetalae</taxon>
        <taxon>rosids</taxon>
        <taxon>fabids</taxon>
        <taxon>Rosales</taxon>
        <taxon>Cannabaceae</taxon>
        <taxon>Parasponia</taxon>
    </lineage>
</organism>
<dbReference type="AlphaFoldDB" id="A0A2P5CE26"/>
<evidence type="ECO:0000256" key="1">
    <source>
        <dbReference type="SAM" id="MobiDB-lite"/>
    </source>
</evidence>
<protein>
    <recommendedName>
        <fullName evidence="5">Transmembrane protein</fullName>
    </recommendedName>
</protein>